<dbReference type="OrthoDB" id="68581at2759"/>
<evidence type="ECO:0000256" key="1">
    <source>
        <dbReference type="SAM" id="Phobius"/>
    </source>
</evidence>
<keyword evidence="3" id="KW-1185">Reference proteome</keyword>
<name>A0A2A2LFQ4_9BILA</name>
<proteinExistence type="predicted"/>
<sequence>MPKPDGRVRDKLPPPLNKMGLFEPYIKDGMKITEIIRFNPVEVFLAGFLPPMFGSITAIAIALIFHNDEISNYNWQCGVSDKN</sequence>
<reference evidence="2 3" key="1">
    <citation type="journal article" date="2017" name="Curr. Biol.">
        <title>Genome architecture and evolution of a unichromosomal asexual nematode.</title>
        <authorList>
            <person name="Fradin H."/>
            <person name="Zegar C."/>
            <person name="Gutwein M."/>
            <person name="Lucas J."/>
            <person name="Kovtun M."/>
            <person name="Corcoran D."/>
            <person name="Baugh L.R."/>
            <person name="Kiontke K."/>
            <person name="Gunsalus K."/>
            <person name="Fitch D.H."/>
            <person name="Piano F."/>
        </authorList>
    </citation>
    <scope>NUCLEOTIDE SEQUENCE [LARGE SCALE GENOMIC DNA]</scope>
    <source>
        <strain evidence="2">PF1309</strain>
    </source>
</reference>
<accession>A0A2A2LFQ4</accession>
<dbReference type="Proteomes" id="UP000218231">
    <property type="component" value="Unassembled WGS sequence"/>
</dbReference>
<keyword evidence="1" id="KW-1133">Transmembrane helix</keyword>
<evidence type="ECO:0000313" key="2">
    <source>
        <dbReference type="EMBL" id="PAV84928.1"/>
    </source>
</evidence>
<keyword evidence="1" id="KW-0812">Transmembrane</keyword>
<gene>
    <name evidence="2" type="ORF">WR25_12433</name>
</gene>
<dbReference type="STRING" id="2018661.A0A2A2LFQ4"/>
<protein>
    <submittedName>
        <fullName evidence="2">Uncharacterized protein</fullName>
    </submittedName>
</protein>
<organism evidence="2 3">
    <name type="scientific">Diploscapter pachys</name>
    <dbReference type="NCBI Taxonomy" id="2018661"/>
    <lineage>
        <taxon>Eukaryota</taxon>
        <taxon>Metazoa</taxon>
        <taxon>Ecdysozoa</taxon>
        <taxon>Nematoda</taxon>
        <taxon>Chromadorea</taxon>
        <taxon>Rhabditida</taxon>
        <taxon>Rhabditina</taxon>
        <taxon>Rhabditomorpha</taxon>
        <taxon>Rhabditoidea</taxon>
        <taxon>Rhabditidae</taxon>
        <taxon>Diploscapter</taxon>
    </lineage>
</organism>
<evidence type="ECO:0000313" key="3">
    <source>
        <dbReference type="Proteomes" id="UP000218231"/>
    </source>
</evidence>
<feature type="transmembrane region" description="Helical" evidence="1">
    <location>
        <begin position="43"/>
        <end position="65"/>
    </location>
</feature>
<dbReference type="AlphaFoldDB" id="A0A2A2LFQ4"/>
<comment type="caution">
    <text evidence="2">The sequence shown here is derived from an EMBL/GenBank/DDBJ whole genome shotgun (WGS) entry which is preliminary data.</text>
</comment>
<dbReference type="EMBL" id="LIAE01006811">
    <property type="protein sequence ID" value="PAV84928.1"/>
    <property type="molecule type" value="Genomic_DNA"/>
</dbReference>
<keyword evidence="1" id="KW-0472">Membrane</keyword>